<protein>
    <submittedName>
        <fullName evidence="1">Uncharacterized protein</fullName>
    </submittedName>
</protein>
<name>A0A4Y2MX60_ARAVE</name>
<reference evidence="1 2" key="1">
    <citation type="journal article" date="2019" name="Sci. Rep.">
        <title>Orb-weaving spider Araneus ventricosus genome elucidates the spidroin gene catalogue.</title>
        <authorList>
            <person name="Kono N."/>
            <person name="Nakamura H."/>
            <person name="Ohtoshi R."/>
            <person name="Moran D.A.P."/>
            <person name="Shinohara A."/>
            <person name="Yoshida Y."/>
            <person name="Fujiwara M."/>
            <person name="Mori M."/>
            <person name="Tomita M."/>
            <person name="Arakawa K."/>
        </authorList>
    </citation>
    <scope>NUCLEOTIDE SEQUENCE [LARGE SCALE GENOMIC DNA]</scope>
</reference>
<organism evidence="1 2">
    <name type="scientific">Araneus ventricosus</name>
    <name type="common">Orbweaver spider</name>
    <name type="synonym">Epeira ventricosa</name>
    <dbReference type="NCBI Taxonomy" id="182803"/>
    <lineage>
        <taxon>Eukaryota</taxon>
        <taxon>Metazoa</taxon>
        <taxon>Ecdysozoa</taxon>
        <taxon>Arthropoda</taxon>
        <taxon>Chelicerata</taxon>
        <taxon>Arachnida</taxon>
        <taxon>Araneae</taxon>
        <taxon>Araneomorphae</taxon>
        <taxon>Entelegynae</taxon>
        <taxon>Araneoidea</taxon>
        <taxon>Araneidae</taxon>
        <taxon>Araneus</taxon>
    </lineage>
</organism>
<dbReference type="Proteomes" id="UP000499080">
    <property type="component" value="Unassembled WGS sequence"/>
</dbReference>
<gene>
    <name evidence="1" type="ORF">AVEN_34957_1</name>
</gene>
<comment type="caution">
    <text evidence="1">The sequence shown here is derived from an EMBL/GenBank/DDBJ whole genome shotgun (WGS) entry which is preliminary data.</text>
</comment>
<proteinExistence type="predicted"/>
<dbReference type="AlphaFoldDB" id="A0A4Y2MX60"/>
<sequence>MCCSCMAIHQGERVIQGSLWPVLLRKSGAERQARSCQSDGGKYRVWGALVLETAFPYRVPCWAEAYRDEHIQYIMESRNVSPVGHVRPSTPIYSKEYPRSRRFFVIKRKESNFKQVSAILIYKIILSMAGEIKSIKNSNKGNILVEIATPKQASQIVKIENFVEHEVIAAAHFTLNQTKGVVSEAELQNDGEEEILKFLEDKNANGVSRKK</sequence>
<accession>A0A4Y2MX60</accession>
<keyword evidence="2" id="KW-1185">Reference proteome</keyword>
<evidence type="ECO:0000313" key="2">
    <source>
        <dbReference type="Proteomes" id="UP000499080"/>
    </source>
</evidence>
<evidence type="ECO:0000313" key="1">
    <source>
        <dbReference type="EMBL" id="GBN31129.1"/>
    </source>
</evidence>
<dbReference type="EMBL" id="BGPR01008039">
    <property type="protein sequence ID" value="GBN31129.1"/>
    <property type="molecule type" value="Genomic_DNA"/>
</dbReference>